<feature type="region of interest" description="Disordered" evidence="5">
    <location>
        <begin position="1"/>
        <end position="24"/>
    </location>
</feature>
<dbReference type="InterPro" id="IPR001138">
    <property type="entry name" value="Zn2Cys6_DnaBD"/>
</dbReference>
<evidence type="ECO:0000256" key="4">
    <source>
        <dbReference type="ARBA" id="ARBA00023242"/>
    </source>
</evidence>
<dbReference type="PRINTS" id="PR00755">
    <property type="entry name" value="AFLATOXINBRP"/>
</dbReference>
<name>A0A9X0CA39_9EURO</name>
<dbReference type="GO" id="GO:0003677">
    <property type="term" value="F:DNA binding"/>
    <property type="evidence" value="ECO:0007669"/>
    <property type="project" value="UniProtKB-KW"/>
</dbReference>
<evidence type="ECO:0000256" key="2">
    <source>
        <dbReference type="ARBA" id="ARBA00023125"/>
    </source>
</evidence>
<dbReference type="PROSITE" id="PS00463">
    <property type="entry name" value="ZN2_CY6_FUNGAL_1"/>
    <property type="match status" value="1"/>
</dbReference>
<keyword evidence="2" id="KW-0238">DNA-binding</keyword>
<feature type="domain" description="Zn(2)-C6 fungal-type" evidence="6">
    <location>
        <begin position="59"/>
        <end position="89"/>
    </location>
</feature>
<proteinExistence type="predicted"/>
<dbReference type="SUPFAM" id="SSF57701">
    <property type="entry name" value="Zn2/Cys6 DNA-binding domain"/>
    <property type="match status" value="1"/>
</dbReference>
<evidence type="ECO:0000256" key="3">
    <source>
        <dbReference type="ARBA" id="ARBA00023163"/>
    </source>
</evidence>
<dbReference type="OrthoDB" id="416217at2759"/>
<accession>A0A9X0CA39</accession>
<evidence type="ECO:0000259" key="6">
    <source>
        <dbReference type="PROSITE" id="PS50048"/>
    </source>
</evidence>
<organism evidence="7 8">
    <name type="scientific">Penicillium fimorum</name>
    <dbReference type="NCBI Taxonomy" id="1882269"/>
    <lineage>
        <taxon>Eukaryota</taxon>
        <taxon>Fungi</taxon>
        <taxon>Dikarya</taxon>
        <taxon>Ascomycota</taxon>
        <taxon>Pezizomycotina</taxon>
        <taxon>Eurotiomycetes</taxon>
        <taxon>Eurotiomycetidae</taxon>
        <taxon>Eurotiales</taxon>
        <taxon>Aspergillaceae</taxon>
        <taxon>Penicillium</taxon>
    </lineage>
</organism>
<dbReference type="PROSITE" id="PS50048">
    <property type="entry name" value="ZN2_CY6_FUNGAL_2"/>
    <property type="match status" value="1"/>
</dbReference>
<gene>
    <name evidence="7" type="ORF">N7463_004114</name>
</gene>
<protein>
    <submittedName>
        <fullName evidence="7">Aflatoxin biosynthesis regulatory protein</fullName>
    </submittedName>
</protein>
<dbReference type="SMART" id="SM00066">
    <property type="entry name" value="GAL4"/>
    <property type="match status" value="1"/>
</dbReference>
<reference evidence="7" key="1">
    <citation type="submission" date="2022-12" db="EMBL/GenBank/DDBJ databases">
        <authorList>
            <person name="Petersen C."/>
        </authorList>
    </citation>
    <scope>NUCLEOTIDE SEQUENCE</scope>
    <source>
        <strain evidence="7">IBT 29495</strain>
    </source>
</reference>
<reference evidence="7" key="2">
    <citation type="journal article" date="2023" name="IMA Fungus">
        <title>Comparative genomic study of the Penicillium genus elucidates a diverse pangenome and 15 lateral gene transfer events.</title>
        <authorList>
            <person name="Petersen C."/>
            <person name="Sorensen T."/>
            <person name="Nielsen M.R."/>
            <person name="Sondergaard T.E."/>
            <person name="Sorensen J.L."/>
            <person name="Fitzpatrick D.A."/>
            <person name="Frisvad J.C."/>
            <person name="Nielsen K.L."/>
        </authorList>
    </citation>
    <scope>NUCLEOTIDE SEQUENCE</scope>
    <source>
        <strain evidence="7">IBT 29495</strain>
    </source>
</reference>
<keyword evidence="3" id="KW-0804">Transcription</keyword>
<comment type="caution">
    <text evidence="7">The sequence shown here is derived from an EMBL/GenBank/DDBJ whole genome shotgun (WGS) entry which is preliminary data.</text>
</comment>
<dbReference type="InterPro" id="IPR036864">
    <property type="entry name" value="Zn2-C6_fun-type_DNA-bd_sf"/>
</dbReference>
<evidence type="ECO:0000313" key="7">
    <source>
        <dbReference type="EMBL" id="KAJ5514562.1"/>
    </source>
</evidence>
<dbReference type="GO" id="GO:0008270">
    <property type="term" value="F:zinc ion binding"/>
    <property type="evidence" value="ECO:0007669"/>
    <property type="project" value="InterPro"/>
</dbReference>
<evidence type="ECO:0000313" key="8">
    <source>
        <dbReference type="Proteomes" id="UP001149954"/>
    </source>
</evidence>
<keyword evidence="4" id="KW-0539">Nucleus</keyword>
<dbReference type="GO" id="GO:0001228">
    <property type="term" value="F:DNA-binding transcription activator activity, RNA polymerase II-specific"/>
    <property type="evidence" value="ECO:0007669"/>
    <property type="project" value="TreeGrafter"/>
</dbReference>
<keyword evidence="8" id="KW-1185">Reference proteome</keyword>
<feature type="compositionally biased region" description="Polar residues" evidence="5">
    <location>
        <begin position="1"/>
        <end position="13"/>
    </location>
</feature>
<dbReference type="PANTHER" id="PTHR47784:SF9">
    <property type="entry name" value="ZN(II)2CYS6 TRANSCRIPTION FACTOR (EUROFUNG)"/>
    <property type="match status" value="1"/>
</dbReference>
<dbReference type="Proteomes" id="UP001149954">
    <property type="component" value="Unassembled WGS sequence"/>
</dbReference>
<dbReference type="AlphaFoldDB" id="A0A9X0CA39"/>
<dbReference type="Pfam" id="PF00172">
    <property type="entry name" value="Zn_clus"/>
    <property type="match status" value="1"/>
</dbReference>
<dbReference type="Gene3D" id="4.10.240.10">
    <property type="entry name" value="Zn(2)-C6 fungal-type DNA-binding domain"/>
    <property type="match status" value="1"/>
</dbReference>
<dbReference type="InterPro" id="IPR053157">
    <property type="entry name" value="Sterol_Uptake_Regulator"/>
</dbReference>
<keyword evidence="1" id="KW-0805">Transcription regulation</keyword>
<dbReference type="PANTHER" id="PTHR47784">
    <property type="entry name" value="STEROL UPTAKE CONTROL PROTEIN 2"/>
    <property type="match status" value="1"/>
</dbReference>
<evidence type="ECO:0000256" key="1">
    <source>
        <dbReference type="ARBA" id="ARBA00023015"/>
    </source>
</evidence>
<evidence type="ECO:0000256" key="5">
    <source>
        <dbReference type="SAM" id="MobiDB-lite"/>
    </source>
</evidence>
<dbReference type="EMBL" id="JAPWDS010000002">
    <property type="protein sequence ID" value="KAJ5514562.1"/>
    <property type="molecule type" value="Genomic_DNA"/>
</dbReference>
<sequence>MDDMQPKTQSRPYSSRHVPGQNMAFRIPNYKSEDPLACGSEPSEQVYHSRRSHRKSRAGCVKCKQRRIKCDEAKPHCLRCQKHGIECDYSSPLARPQKTNNIVSKFIKTNPELILIDSQTSSMSLRIVSDKLKELLQPPSATGTKLPRLPTDTIVSTRTIEALHHFHKAPAFATESQTPLRIVMGKMVELAFETPFLMHAIIAAATTHLCTLLPDNKDYRLAEAYHWQQTINQYSTEVSNSITRQNMDKLYSACMMISMHSFLQETFNPRTSFVFTTDPASLTWLRLQAGLRYLIECTIPWLPQSMWWTVFMESRDQSPEFEDKRPGRVGLDPDLADLCGIGDETTVQSNAYLWPLRMLMGLLPFERSTASFQVYNTWTGRLESPFYECLLRKEPAALVLLAWWLGLMCYVDEWWVEMRVRSECTAICMFLEDSCDPLVLNLLEFPASCCGYLLRHEQERARVFELD</sequence>
<dbReference type="CDD" id="cd00067">
    <property type="entry name" value="GAL4"/>
    <property type="match status" value="1"/>
</dbReference>